<dbReference type="AlphaFoldDB" id="A0A645DNV6"/>
<reference evidence="2" key="1">
    <citation type="submission" date="2019-08" db="EMBL/GenBank/DDBJ databases">
        <authorList>
            <person name="Kucharzyk K."/>
            <person name="Murdoch R.W."/>
            <person name="Higgins S."/>
            <person name="Loffler F."/>
        </authorList>
    </citation>
    <scope>NUCLEOTIDE SEQUENCE</scope>
</reference>
<comment type="caution">
    <text evidence="2">The sequence shown here is derived from an EMBL/GenBank/DDBJ whole genome shotgun (WGS) entry which is preliminary data.</text>
</comment>
<feature type="region of interest" description="Disordered" evidence="1">
    <location>
        <begin position="28"/>
        <end position="54"/>
    </location>
</feature>
<dbReference type="EMBL" id="VSSQ01037497">
    <property type="protein sequence ID" value="MPM90212.1"/>
    <property type="molecule type" value="Genomic_DNA"/>
</dbReference>
<evidence type="ECO:0000313" key="2">
    <source>
        <dbReference type="EMBL" id="MPM90212.1"/>
    </source>
</evidence>
<organism evidence="2">
    <name type="scientific">bioreactor metagenome</name>
    <dbReference type="NCBI Taxonomy" id="1076179"/>
    <lineage>
        <taxon>unclassified sequences</taxon>
        <taxon>metagenomes</taxon>
        <taxon>ecological metagenomes</taxon>
    </lineage>
</organism>
<evidence type="ECO:0000256" key="1">
    <source>
        <dbReference type="SAM" id="MobiDB-lite"/>
    </source>
</evidence>
<name>A0A645DNV6_9ZZZZ</name>
<proteinExistence type="predicted"/>
<accession>A0A645DNV6</accession>
<gene>
    <name evidence="2" type="ORF">SDC9_137329</name>
</gene>
<protein>
    <submittedName>
        <fullName evidence="2">Uncharacterized protein</fullName>
    </submittedName>
</protein>
<feature type="compositionally biased region" description="Basic residues" evidence="1">
    <location>
        <begin position="37"/>
        <end position="49"/>
    </location>
</feature>
<sequence>MYLCDQQEQKQADKDCTQQREILVLPERNIPSGCKDGRHKGKAKKQNHKNGHDQMAGMVLQVKKPVFKGCFPKVKNTGHPRPPLR</sequence>